<dbReference type="InterPro" id="IPR022819">
    <property type="entry name" value="Poxvirus_Bcl-2-like"/>
</dbReference>
<reference evidence="1 2" key="1">
    <citation type="journal article" date="2014" name="Vet. Microbiol.">
        <title>Complete genome sequence analysis of goatpox virus isolated from China shows high variation.</title>
        <authorList>
            <person name="Zeng X."/>
            <person name="Chi X."/>
            <person name="Li W."/>
            <person name="Hao W."/>
            <person name="Li M."/>
            <person name="Huang X."/>
            <person name="Huang Y."/>
            <person name="Rock D.L."/>
            <person name="Luo S."/>
            <person name="Wang S."/>
        </authorList>
    </citation>
    <scope>NUCLEOTIDE SEQUENCE [LARGE SCALE GENOMIC DNA]</scope>
    <source>
        <strain evidence="1">FZ</strain>
    </source>
</reference>
<dbReference type="InterPro" id="IPR043018">
    <property type="entry name" value="Poxvirus_sf"/>
</dbReference>
<protein>
    <submittedName>
        <fullName evidence="1">A52R-like family protein</fullName>
    </submittedName>
</protein>
<name>A0A075CLB7_9POXV</name>
<dbReference type="EMBL" id="KC951854">
    <property type="protein sequence ID" value="AGZ95451.1"/>
    <property type="molecule type" value="Genomic_DNA"/>
</dbReference>
<dbReference type="Pfam" id="PF06227">
    <property type="entry name" value="Poxv_Bcl-2-like"/>
    <property type="match status" value="1"/>
</dbReference>
<evidence type="ECO:0000313" key="2">
    <source>
        <dbReference type="Proteomes" id="UP000134642"/>
    </source>
</evidence>
<gene>
    <name evidence="1" type="primary">GTPV129.5</name>
</gene>
<dbReference type="Proteomes" id="UP000134642">
    <property type="component" value="Segment"/>
</dbReference>
<proteinExistence type="predicted"/>
<accession>A0A075CLB7</accession>
<sequence length="153" mass="17528">MENNIVDVDEYRMCFIYDKVDYINIDDPIKNIIEEYFLWRGLVGRIGRKPSKIGKLFVDFINLDLTAKKMLGDLDLLFTDILKLDDINGANERLSNFVKFVNINFNSKPLVLLGLLGAVSEFWGKKKISVNCIMSVFLSSVSNDTLLEICNHI</sequence>
<evidence type="ECO:0000313" key="1">
    <source>
        <dbReference type="EMBL" id="AGZ95451.1"/>
    </source>
</evidence>
<organism evidence="1 2">
    <name type="scientific">Goatpox virus FZ</name>
    <dbReference type="NCBI Taxonomy" id="1416740"/>
    <lineage>
        <taxon>Viruses</taxon>
        <taxon>Varidnaviria</taxon>
        <taxon>Bamfordvirae</taxon>
        <taxon>Nucleocytoviricota</taxon>
        <taxon>Pokkesviricetes</taxon>
        <taxon>Chitovirales</taxon>
        <taxon>Poxviridae</taxon>
        <taxon>Chordopoxvirinae</taxon>
        <taxon>Capripoxvirus</taxon>
        <taxon>Capripoxvirus goatpox</taxon>
        <taxon>Goatpox virus</taxon>
    </lineage>
</organism>
<dbReference type="Gene3D" id="1.10.437.20">
    <property type="entry name" value="dsDNA poxvirus"/>
    <property type="match status" value="1"/>
</dbReference>
<dbReference type="SMR" id="A0A075CLB7"/>